<dbReference type="AlphaFoldDB" id="A0A409XIJ9"/>
<dbReference type="EMBL" id="NHYD01001616">
    <property type="protein sequence ID" value="PPQ90561.1"/>
    <property type="molecule type" value="Genomic_DNA"/>
</dbReference>
<sequence>MPLVHPHLHFIMQLGGGVDGELVGAQLLRTIPDRQWLFKFGRVPMNFVLSDRMWERFRAPEALTKQGQARCKVSVMAQSVAHLSETVPYDSLQPYGEHFHPERYNAFEEKFTNLEKRRAGTPHVAAGFLPMQNPLIKPGDLDYWDYVVRKLFVVKATPLEKSISALGPGAYNILKYFTNPADPKDRLDISKSPRSFTVDEWNLVVQAFKNWPFRPMVPRALCSLSIENF</sequence>
<dbReference type="InterPro" id="IPR023165">
    <property type="entry name" value="rRNA_Ade_diMease-like_C"/>
</dbReference>
<evidence type="ECO:0000313" key="1">
    <source>
        <dbReference type="EMBL" id="PPQ90561.1"/>
    </source>
</evidence>
<organism evidence="1 2">
    <name type="scientific">Psilocybe cyanescens</name>
    <dbReference type="NCBI Taxonomy" id="93625"/>
    <lineage>
        <taxon>Eukaryota</taxon>
        <taxon>Fungi</taxon>
        <taxon>Dikarya</taxon>
        <taxon>Basidiomycota</taxon>
        <taxon>Agaricomycotina</taxon>
        <taxon>Agaricomycetes</taxon>
        <taxon>Agaricomycetidae</taxon>
        <taxon>Agaricales</taxon>
        <taxon>Agaricineae</taxon>
        <taxon>Strophariaceae</taxon>
        <taxon>Psilocybe</taxon>
    </lineage>
</organism>
<keyword evidence="2" id="KW-1185">Reference proteome</keyword>
<dbReference type="Gene3D" id="3.40.50.150">
    <property type="entry name" value="Vaccinia Virus protein VP39"/>
    <property type="match status" value="1"/>
</dbReference>
<evidence type="ECO:0000313" key="2">
    <source>
        <dbReference type="Proteomes" id="UP000283269"/>
    </source>
</evidence>
<name>A0A409XIJ9_PSICY</name>
<dbReference type="Gene3D" id="1.10.8.100">
    <property type="entry name" value="Ribosomal RNA adenine dimethylase-like, domain 2"/>
    <property type="match status" value="1"/>
</dbReference>
<dbReference type="STRING" id="93625.A0A409XIJ9"/>
<comment type="caution">
    <text evidence="1">The sequence shown here is derived from an EMBL/GenBank/DDBJ whole genome shotgun (WGS) entry which is preliminary data.</text>
</comment>
<dbReference type="OrthoDB" id="16079at2759"/>
<gene>
    <name evidence="1" type="ORF">CVT25_015875</name>
</gene>
<protein>
    <submittedName>
        <fullName evidence="1">Uncharacterized protein</fullName>
    </submittedName>
</protein>
<dbReference type="InParanoid" id="A0A409XIJ9"/>
<accession>A0A409XIJ9</accession>
<reference evidence="1 2" key="1">
    <citation type="journal article" date="2018" name="Evol. Lett.">
        <title>Horizontal gene cluster transfer increased hallucinogenic mushroom diversity.</title>
        <authorList>
            <person name="Reynolds H.T."/>
            <person name="Vijayakumar V."/>
            <person name="Gluck-Thaler E."/>
            <person name="Korotkin H.B."/>
            <person name="Matheny P.B."/>
            <person name="Slot J.C."/>
        </authorList>
    </citation>
    <scope>NUCLEOTIDE SEQUENCE [LARGE SCALE GENOMIC DNA]</scope>
    <source>
        <strain evidence="1 2">2631</strain>
    </source>
</reference>
<dbReference type="InterPro" id="IPR029063">
    <property type="entry name" value="SAM-dependent_MTases_sf"/>
</dbReference>
<proteinExistence type="predicted"/>
<dbReference type="Proteomes" id="UP000283269">
    <property type="component" value="Unassembled WGS sequence"/>
</dbReference>
<dbReference type="SUPFAM" id="SSF53335">
    <property type="entry name" value="S-adenosyl-L-methionine-dependent methyltransferases"/>
    <property type="match status" value="1"/>
</dbReference>